<dbReference type="PANTHER" id="PTHR28658">
    <property type="entry name" value="TRANSMEMBRANE PROTEIN 180"/>
    <property type="match status" value="1"/>
</dbReference>
<evidence type="ECO:0000313" key="2">
    <source>
        <dbReference type="EMBL" id="PIO60774.1"/>
    </source>
</evidence>
<gene>
    <name evidence="2" type="ORF">TELCIR_17722</name>
</gene>
<feature type="transmembrane region" description="Helical" evidence="1">
    <location>
        <begin position="9"/>
        <end position="31"/>
    </location>
</feature>
<dbReference type="OrthoDB" id="189226at2759"/>
<keyword evidence="1" id="KW-0812">Transmembrane</keyword>
<dbReference type="Proteomes" id="UP000230423">
    <property type="component" value="Unassembled WGS sequence"/>
</dbReference>
<dbReference type="EMBL" id="KZ354811">
    <property type="protein sequence ID" value="PIO60774.1"/>
    <property type="molecule type" value="Genomic_DNA"/>
</dbReference>
<dbReference type="InterPro" id="IPR040035">
    <property type="entry name" value="TMEM180"/>
</dbReference>
<evidence type="ECO:0000313" key="3">
    <source>
        <dbReference type="Proteomes" id="UP000230423"/>
    </source>
</evidence>
<feature type="transmembrane region" description="Helical" evidence="1">
    <location>
        <begin position="51"/>
        <end position="69"/>
    </location>
</feature>
<keyword evidence="3" id="KW-1185">Reference proteome</keyword>
<dbReference type="PANTHER" id="PTHR28658:SF1">
    <property type="entry name" value="MAJOR FACILITATOR SUPERFAMILY DOMAIN CONTAINING 13B"/>
    <property type="match status" value="1"/>
</dbReference>
<proteinExistence type="predicted"/>
<sequence>NRLIPDNPLIAIACGQFSLSLMQVMFMFYYVKVYLNIFHVPSMWFNIAQTLYMFWNAINDPLFGFLQVIRFEKGNSVSRIQ</sequence>
<reference evidence="2 3" key="1">
    <citation type="submission" date="2015-09" db="EMBL/GenBank/DDBJ databases">
        <title>Draft genome of the parasitic nematode Teladorsagia circumcincta isolate WARC Sus (inbred).</title>
        <authorList>
            <person name="Mitreva M."/>
        </authorList>
    </citation>
    <scope>NUCLEOTIDE SEQUENCE [LARGE SCALE GENOMIC DNA]</scope>
    <source>
        <strain evidence="2 3">S</strain>
    </source>
</reference>
<dbReference type="AlphaFoldDB" id="A0A2G9TS12"/>
<evidence type="ECO:0000256" key="1">
    <source>
        <dbReference type="SAM" id="Phobius"/>
    </source>
</evidence>
<feature type="non-terminal residue" evidence="2">
    <location>
        <position position="1"/>
    </location>
</feature>
<name>A0A2G9TS12_TELCI</name>
<protein>
    <submittedName>
        <fullName evidence="2">Uncharacterized protein</fullName>
    </submittedName>
</protein>
<keyword evidence="1" id="KW-0472">Membrane</keyword>
<keyword evidence="1" id="KW-1133">Transmembrane helix</keyword>
<organism evidence="2 3">
    <name type="scientific">Teladorsagia circumcincta</name>
    <name type="common">Brown stomach worm</name>
    <name type="synonym">Ostertagia circumcincta</name>
    <dbReference type="NCBI Taxonomy" id="45464"/>
    <lineage>
        <taxon>Eukaryota</taxon>
        <taxon>Metazoa</taxon>
        <taxon>Ecdysozoa</taxon>
        <taxon>Nematoda</taxon>
        <taxon>Chromadorea</taxon>
        <taxon>Rhabditida</taxon>
        <taxon>Rhabditina</taxon>
        <taxon>Rhabditomorpha</taxon>
        <taxon>Strongyloidea</taxon>
        <taxon>Trichostrongylidae</taxon>
        <taxon>Teladorsagia</taxon>
    </lineage>
</organism>
<accession>A0A2G9TS12</accession>